<dbReference type="HOGENOM" id="CLU_091008_0_0_6"/>
<proteinExistence type="predicted"/>
<feature type="transmembrane region" description="Helical" evidence="1">
    <location>
        <begin position="45"/>
        <end position="65"/>
    </location>
</feature>
<dbReference type="NCBIfam" id="NF040894">
    <property type="entry name" value="puhB_PGC"/>
    <property type="match status" value="1"/>
</dbReference>
<sequence>MSGSHANEYECEPVKGLPEKLPEGESMLWQGEPNWRPIANRAFHFNSLGIYFAALIALHLAYRLASGDAVANIVVGTAWQVALAATALGVVAMLGWAYARSTVYTVTNQRVVMRFGVALPMMVNIPWDLVESADIRRCKDGTGDIALTLKEDHKFSYMALWPFARPRHIKRVQPMLRGVADPDKVVAILAQTAQDKGWHERTERATATHQGAIGIPAAG</sequence>
<dbReference type="InterPro" id="IPR054839">
    <property type="entry name" value="puhB_PGC"/>
</dbReference>
<gene>
    <name evidence="3" type="ORF">NOR51B_1842</name>
</gene>
<keyword evidence="4" id="KW-1185">Reference proteome</keyword>
<accession>B8KT33</accession>
<keyword evidence="1" id="KW-1133">Transmembrane helix</keyword>
<reference evidence="4" key="1">
    <citation type="journal article" date="2013" name="BMC Microbiol.">
        <title>Taxonomy and evolution of bacteriochlorophyll a-containing members of the OM60/NOR5 clade of marine gammaproteobacteria: description of Luminiphilus syltensis gen. nov., sp. nov., reclassification of Haliea rubra as Pseudohaliea rubra gen. nov., comb. nov., and emendation of Chromatocurvus halotolerans.</title>
        <authorList>
            <person name="Spring S."/>
            <person name="Riedel T."/>
            <person name="Sproer C."/>
            <person name="Yan S."/>
            <person name="Harder J."/>
            <person name="Fuchs B.M."/>
        </authorList>
    </citation>
    <scope>NUCLEOTIDE SEQUENCE [LARGE SCALE GENOMIC DNA]</scope>
    <source>
        <strain evidence="4">NOR51-B</strain>
    </source>
</reference>
<dbReference type="InterPro" id="IPR005182">
    <property type="entry name" value="YdbS-like_PH"/>
</dbReference>
<dbReference type="EMBL" id="DS999411">
    <property type="protein sequence ID" value="EED35895.1"/>
    <property type="molecule type" value="Genomic_DNA"/>
</dbReference>
<protein>
    <submittedName>
        <fullName evidence="3">Photosynthetic complex assembly protein</fullName>
    </submittedName>
</protein>
<dbReference type="STRING" id="565045.NOR51B_1842"/>
<evidence type="ECO:0000313" key="4">
    <source>
        <dbReference type="Proteomes" id="UP000004699"/>
    </source>
</evidence>
<name>B8KT33_9GAMM</name>
<feature type="domain" description="YdbS-like PH" evidence="2">
    <location>
        <begin position="100"/>
        <end position="186"/>
    </location>
</feature>
<evidence type="ECO:0000259" key="2">
    <source>
        <dbReference type="Pfam" id="PF03703"/>
    </source>
</evidence>
<feature type="transmembrane region" description="Helical" evidence="1">
    <location>
        <begin position="77"/>
        <end position="99"/>
    </location>
</feature>
<dbReference type="Pfam" id="PF03703">
    <property type="entry name" value="bPH_2"/>
    <property type="match status" value="1"/>
</dbReference>
<dbReference type="AlphaFoldDB" id="B8KT33"/>
<keyword evidence="1" id="KW-0812">Transmembrane</keyword>
<keyword evidence="1" id="KW-0472">Membrane</keyword>
<dbReference type="Proteomes" id="UP000004699">
    <property type="component" value="Unassembled WGS sequence"/>
</dbReference>
<dbReference type="RefSeq" id="WP_009020641.1">
    <property type="nucleotide sequence ID" value="NZ_DS999411.1"/>
</dbReference>
<evidence type="ECO:0000313" key="3">
    <source>
        <dbReference type="EMBL" id="EED35895.1"/>
    </source>
</evidence>
<dbReference type="OrthoDB" id="7345733at2"/>
<evidence type="ECO:0000256" key="1">
    <source>
        <dbReference type="SAM" id="Phobius"/>
    </source>
</evidence>
<dbReference type="eggNOG" id="COG3428">
    <property type="taxonomic scope" value="Bacteria"/>
</dbReference>
<organism evidence="3 4">
    <name type="scientific">Luminiphilus syltensis NOR5-1B</name>
    <dbReference type="NCBI Taxonomy" id="565045"/>
    <lineage>
        <taxon>Bacteria</taxon>
        <taxon>Pseudomonadati</taxon>
        <taxon>Pseudomonadota</taxon>
        <taxon>Gammaproteobacteria</taxon>
        <taxon>Cellvibrionales</taxon>
        <taxon>Halieaceae</taxon>
        <taxon>Luminiphilus</taxon>
    </lineage>
</organism>